<dbReference type="RefSeq" id="WP_208811849.1">
    <property type="nucleotide sequence ID" value="NZ_CP045298.1"/>
</dbReference>
<evidence type="ECO:0000313" key="2">
    <source>
        <dbReference type="Proteomes" id="UP001242811"/>
    </source>
</evidence>
<gene>
    <name evidence="1" type="ORF">QOZ95_000917</name>
</gene>
<proteinExistence type="predicted"/>
<protein>
    <submittedName>
        <fullName evidence="1">Uncharacterized protein</fullName>
    </submittedName>
</protein>
<comment type="caution">
    <text evidence="1">The sequence shown here is derived from an EMBL/GenBank/DDBJ whole genome shotgun (WGS) entry which is preliminary data.</text>
</comment>
<dbReference type="EMBL" id="JAUSWA010000004">
    <property type="protein sequence ID" value="MDQ0492767.1"/>
    <property type="molecule type" value="Genomic_DNA"/>
</dbReference>
<sequence length="271" mass="30988">MPAPKNLIGETFSRLKVVGKVLVPKNGRDRVYWDCLCECGEKALVRTDSLTKGLVKSCGCLKKEQDMKNLTANHSHKSSKTRLYQIWSGMKKRCYNPGDSSYERYGARGIKVCESWREDFGSFKVWALANAYSDDLTIERIDNEKCYTPENCKWAGNKEQSRNRRSNIKVDFQGEQITLMELSEITGVGYKVLNARYDRGDRNERLLRPLNTDKKVHRGSLQHLSKLTEGQVVAIRNSIQCGALQKDLAFEYGVSLSVINSIAKRRTWKHI</sequence>
<dbReference type="Proteomes" id="UP001242811">
    <property type="component" value="Unassembled WGS sequence"/>
</dbReference>
<accession>A0ABU0KTK2</accession>
<organism evidence="1 2">
    <name type="scientific">Paenibacillus brasilensis</name>
    <dbReference type="NCBI Taxonomy" id="128574"/>
    <lineage>
        <taxon>Bacteria</taxon>
        <taxon>Bacillati</taxon>
        <taxon>Bacillota</taxon>
        <taxon>Bacilli</taxon>
        <taxon>Bacillales</taxon>
        <taxon>Paenibacillaceae</taxon>
        <taxon>Paenibacillus</taxon>
    </lineage>
</organism>
<reference evidence="1 2" key="1">
    <citation type="submission" date="2023-07" db="EMBL/GenBank/DDBJ databases">
        <title>Genomic Encyclopedia of Type Strains, Phase IV (KMG-IV): sequencing the most valuable type-strain genomes for metagenomic binning, comparative biology and taxonomic classification.</title>
        <authorList>
            <person name="Goeker M."/>
        </authorList>
    </citation>
    <scope>NUCLEOTIDE SEQUENCE [LARGE SCALE GENOMIC DNA]</scope>
    <source>
        <strain evidence="1 2">DSM 14914</strain>
    </source>
</reference>
<evidence type="ECO:0000313" key="1">
    <source>
        <dbReference type="EMBL" id="MDQ0492767.1"/>
    </source>
</evidence>
<keyword evidence="2" id="KW-1185">Reference proteome</keyword>
<name>A0ABU0KTK2_9BACL</name>